<evidence type="ECO:0000313" key="2">
    <source>
        <dbReference type="EMBL" id="GED09841.1"/>
    </source>
</evidence>
<dbReference type="Proteomes" id="UP000316659">
    <property type="component" value="Unassembled WGS sequence"/>
</dbReference>
<protein>
    <submittedName>
        <fullName evidence="2">Uncharacterized protein</fullName>
    </submittedName>
</protein>
<evidence type="ECO:0000256" key="1">
    <source>
        <dbReference type="SAM" id="MobiDB-lite"/>
    </source>
</evidence>
<dbReference type="EMBL" id="BJNZ01000009">
    <property type="protein sequence ID" value="GED09841.1"/>
    <property type="molecule type" value="Genomic_DNA"/>
</dbReference>
<accession>A0A4Y4E585</accession>
<feature type="region of interest" description="Disordered" evidence="1">
    <location>
        <begin position="1"/>
        <end position="26"/>
    </location>
</feature>
<organism evidence="2 3">
    <name type="scientific">Cellulosimicrobium cellulans</name>
    <name type="common">Arthrobacter luteus</name>
    <dbReference type="NCBI Taxonomy" id="1710"/>
    <lineage>
        <taxon>Bacteria</taxon>
        <taxon>Bacillati</taxon>
        <taxon>Actinomycetota</taxon>
        <taxon>Actinomycetes</taxon>
        <taxon>Micrococcales</taxon>
        <taxon>Promicromonosporaceae</taxon>
        <taxon>Cellulosimicrobium</taxon>
    </lineage>
</organism>
<name>A0A4Y4E585_CELCE</name>
<dbReference type="AlphaFoldDB" id="A0A4Y4E585"/>
<sequence length="295" mass="32982">MTLDTPHFFSDRVSGPTPRTADALPPETSTGLVNLVEAKIDQNWFAHRFPLACPDGQGVAGTAAAKLGKELRALIPGLEWPQTTSSDPTDEQVLDLVEYAARRIARPESGRWHEFYGHHELIFTTEDGPRLFREEVNLILARGGTTFELTSDGTVQRVGTPVLRQAISDLRPATGDDDLDGLILESRRLYTSRKYDQRRLGLERLWDAFERLKTIDIPGGDKKKSLQELLAHIGDPKLRNVAEAEMNVLTEIGNTFSIRHHETRTSQVPAGARDYLYTRAANLITFLLTQSNRLA</sequence>
<reference evidence="2 3" key="1">
    <citation type="submission" date="2019-06" db="EMBL/GenBank/DDBJ databases">
        <title>Whole genome shotgun sequence of Cellulosimicrobium cellulans NBRC 15516.</title>
        <authorList>
            <person name="Hosoyama A."/>
            <person name="Uohara A."/>
            <person name="Ohji S."/>
            <person name="Ichikawa N."/>
        </authorList>
    </citation>
    <scope>NUCLEOTIDE SEQUENCE [LARGE SCALE GENOMIC DNA]</scope>
    <source>
        <strain evidence="2 3">NBRC 15516</strain>
    </source>
</reference>
<gene>
    <name evidence="2" type="ORF">CCE02nite_18400</name>
</gene>
<dbReference type="RefSeq" id="WP_218027072.1">
    <property type="nucleotide sequence ID" value="NZ_BJNZ01000009.1"/>
</dbReference>
<evidence type="ECO:0000313" key="3">
    <source>
        <dbReference type="Proteomes" id="UP000316659"/>
    </source>
</evidence>
<proteinExistence type="predicted"/>
<comment type="caution">
    <text evidence="2">The sequence shown here is derived from an EMBL/GenBank/DDBJ whole genome shotgun (WGS) entry which is preliminary data.</text>
</comment>